<proteinExistence type="predicted"/>
<reference evidence="1" key="2">
    <citation type="submission" date="2014-06" db="EMBL/GenBank/DDBJ databases">
        <authorList>
            <person name="Genoscope - CEA"/>
        </authorList>
    </citation>
    <scope>NUCLEOTIDE SEQUENCE</scope>
</reference>
<dbReference type="PaxDb" id="3708-A0A078K158"/>
<dbReference type="PANTHER" id="PTHR12346">
    <property type="entry name" value="SIN3B-RELATED"/>
    <property type="match status" value="1"/>
</dbReference>
<protein>
    <submittedName>
        <fullName evidence="1">BnaUnng04420D protein</fullName>
    </submittedName>
</protein>
<sequence>MKRIRDDDIYAPGPQLKRPLASSRGKPLYGDHGVDVKETIGKDPAAALPVILTRLKQKQDEWTKCREDLNLVWADVYEKYHYKSLDHRSFSFKQQDSKYLSAKSFLELMLGVPANEEIGNGAADKRSGDVDERVFYGNEDFYVLFRLHRILYERISNTKDSAGSPHPYARLVKQLQAVVADDVDNKLLQLYESEKSRNTVYYENARILLHDENIYRMECVRTLIQSPHYVSPLRNLLLFIDPENLFQSSSPPRLSIQLMD</sequence>
<organism evidence="1">
    <name type="scientific">Brassica napus</name>
    <name type="common">Rape</name>
    <dbReference type="NCBI Taxonomy" id="3708"/>
    <lineage>
        <taxon>Eukaryota</taxon>
        <taxon>Viridiplantae</taxon>
        <taxon>Streptophyta</taxon>
        <taxon>Embryophyta</taxon>
        <taxon>Tracheophyta</taxon>
        <taxon>Spermatophyta</taxon>
        <taxon>Magnoliopsida</taxon>
        <taxon>eudicotyledons</taxon>
        <taxon>Gunneridae</taxon>
        <taxon>Pentapetalae</taxon>
        <taxon>rosids</taxon>
        <taxon>malvids</taxon>
        <taxon>Brassicales</taxon>
        <taxon>Brassicaceae</taxon>
        <taxon>Brassiceae</taxon>
        <taxon>Brassica</taxon>
    </lineage>
</organism>
<dbReference type="PANTHER" id="PTHR12346:SF8">
    <property type="entry name" value="PAIRED AMPHIPATHIC HELIX PROTEIN SIN3-LIKE 2"/>
    <property type="match status" value="1"/>
</dbReference>
<dbReference type="EMBL" id="LK046186">
    <property type="protein sequence ID" value="CDY71516.1"/>
    <property type="molecule type" value="Genomic_DNA"/>
</dbReference>
<dbReference type="STRING" id="3708.A0A078K158"/>
<evidence type="ECO:0000313" key="1">
    <source>
        <dbReference type="EMBL" id="CDY71516.1"/>
    </source>
</evidence>
<gene>
    <name evidence="1" type="primary">BnaUnng04420D</name>
    <name evidence="1" type="ORF">GSBRNA2T00016864001</name>
</gene>
<dbReference type="GO" id="GO:0003714">
    <property type="term" value="F:transcription corepressor activity"/>
    <property type="evidence" value="ECO:0007669"/>
    <property type="project" value="InterPro"/>
</dbReference>
<dbReference type="Gramene" id="CDY71516">
    <property type="protein sequence ID" value="CDY71516"/>
    <property type="gene ID" value="GSBRNA2T00016864001"/>
</dbReference>
<dbReference type="InterPro" id="IPR039774">
    <property type="entry name" value="Sin3-like"/>
</dbReference>
<accession>A0A078K158</accession>
<dbReference type="AlphaFoldDB" id="A0A078K158"/>
<reference evidence="1" key="1">
    <citation type="journal article" date="2014" name="Science">
        <title>Plant genetics. Early allopolyploid evolution in the post-Neolithic Brassica napus oilseed genome.</title>
        <authorList>
            <person name="Chalhoub B."/>
            <person name="Denoeud F."/>
            <person name="Liu S."/>
            <person name="Parkin I.A."/>
            <person name="Tang H."/>
            <person name="Wang X."/>
            <person name="Chiquet J."/>
            <person name="Belcram H."/>
            <person name="Tong C."/>
            <person name="Samans B."/>
            <person name="Correa M."/>
            <person name="Da Silva C."/>
            <person name="Just J."/>
            <person name="Falentin C."/>
            <person name="Koh C.S."/>
            <person name="Le Clainche I."/>
            <person name="Bernard M."/>
            <person name="Bento P."/>
            <person name="Noel B."/>
            <person name="Labadie K."/>
            <person name="Alberti A."/>
            <person name="Charles M."/>
            <person name="Arnaud D."/>
            <person name="Guo H."/>
            <person name="Daviaud C."/>
            <person name="Alamery S."/>
            <person name="Jabbari K."/>
            <person name="Zhao M."/>
            <person name="Edger P.P."/>
            <person name="Chelaifa H."/>
            <person name="Tack D."/>
            <person name="Lassalle G."/>
            <person name="Mestiri I."/>
            <person name="Schnel N."/>
            <person name="Le Paslier M.C."/>
            <person name="Fan G."/>
            <person name="Renault V."/>
            <person name="Bayer P.E."/>
            <person name="Golicz A.A."/>
            <person name="Manoli S."/>
            <person name="Lee T.H."/>
            <person name="Thi V.H."/>
            <person name="Chalabi S."/>
            <person name="Hu Q."/>
            <person name="Fan C."/>
            <person name="Tollenaere R."/>
            <person name="Lu Y."/>
            <person name="Battail C."/>
            <person name="Shen J."/>
            <person name="Sidebottom C.H."/>
            <person name="Wang X."/>
            <person name="Canaguier A."/>
            <person name="Chauveau A."/>
            <person name="Berard A."/>
            <person name="Deniot G."/>
            <person name="Guan M."/>
            <person name="Liu Z."/>
            <person name="Sun F."/>
            <person name="Lim Y.P."/>
            <person name="Lyons E."/>
            <person name="Town C.D."/>
            <person name="Bancroft I."/>
            <person name="Wang X."/>
            <person name="Meng J."/>
            <person name="Ma J."/>
            <person name="Pires J.C."/>
            <person name="King G.J."/>
            <person name="Brunel D."/>
            <person name="Delourme R."/>
            <person name="Renard M."/>
            <person name="Aury J.M."/>
            <person name="Adams K.L."/>
            <person name="Batley J."/>
            <person name="Snowdon R.J."/>
            <person name="Tost J."/>
            <person name="Edwards D."/>
            <person name="Zhou Y."/>
            <person name="Hua W."/>
            <person name="Sharpe A.G."/>
            <person name="Paterson A.H."/>
            <person name="Guan C."/>
            <person name="Wincker P."/>
        </authorList>
    </citation>
    <scope>NUCLEOTIDE SEQUENCE [LARGE SCALE GENOMIC DNA]</scope>
</reference>
<name>A0A078K158_BRANA</name>